<organism evidence="2 3">
    <name type="scientific">Photobacterium alginatilyticum</name>
    <dbReference type="NCBI Taxonomy" id="1775171"/>
    <lineage>
        <taxon>Bacteria</taxon>
        <taxon>Pseudomonadati</taxon>
        <taxon>Pseudomonadota</taxon>
        <taxon>Gammaproteobacteria</taxon>
        <taxon>Vibrionales</taxon>
        <taxon>Vibrionaceae</taxon>
        <taxon>Photobacterium</taxon>
    </lineage>
</organism>
<comment type="caution">
    <text evidence="2">The sequence shown here is derived from an EMBL/GenBank/DDBJ whole genome shotgun (WGS) entry which is preliminary data.</text>
</comment>
<accession>A0ABW9YJ46</accession>
<evidence type="ECO:0000313" key="3">
    <source>
        <dbReference type="Proteomes" id="UP000738517"/>
    </source>
</evidence>
<reference evidence="2 3" key="1">
    <citation type="journal article" date="2017" name="Int. J. Syst. Evol. Microbiol.">
        <title>Photobacterium alginatilyticum sp. nov., a marine bacterium isolated from bottom seawater.</title>
        <authorList>
            <person name="Wang X."/>
            <person name="Wang Y."/>
            <person name="Yang X."/>
            <person name="Sun H."/>
            <person name="Li B."/>
            <person name="Zhang X.H."/>
        </authorList>
    </citation>
    <scope>NUCLEOTIDE SEQUENCE [LARGE SCALE GENOMIC DNA]</scope>
    <source>
        <strain evidence="2 3">P03D4</strain>
    </source>
</reference>
<feature type="signal peptide" evidence="1">
    <location>
        <begin position="1"/>
        <end position="16"/>
    </location>
</feature>
<keyword evidence="1" id="KW-0732">Signal</keyword>
<evidence type="ECO:0000313" key="2">
    <source>
        <dbReference type="EMBL" id="NBI53806.1"/>
    </source>
</evidence>
<dbReference type="RefSeq" id="WP_160652782.1">
    <property type="nucleotide sequence ID" value="NZ_RSEJ01000015.1"/>
</dbReference>
<gene>
    <name evidence="2" type="ORF">EIZ48_14600</name>
</gene>
<evidence type="ECO:0000256" key="1">
    <source>
        <dbReference type="SAM" id="SignalP"/>
    </source>
</evidence>
<sequence length="68" mass="7362">MSINVTVLCLALAAVAFDYIANRDDLNSEPQLQYVNDTGSSELNVEQEPLKIELPPRGVVLGAVYVGQ</sequence>
<name>A0ABW9YJ46_9GAMM</name>
<keyword evidence="3" id="KW-1185">Reference proteome</keyword>
<dbReference type="Proteomes" id="UP000738517">
    <property type="component" value="Unassembled WGS sequence"/>
</dbReference>
<feature type="chain" id="PRO_5045578324" evidence="1">
    <location>
        <begin position="17"/>
        <end position="68"/>
    </location>
</feature>
<dbReference type="EMBL" id="RSEJ01000015">
    <property type="protein sequence ID" value="NBI53806.1"/>
    <property type="molecule type" value="Genomic_DNA"/>
</dbReference>
<protein>
    <submittedName>
        <fullName evidence="2">Uncharacterized protein</fullName>
    </submittedName>
</protein>
<proteinExistence type="predicted"/>